<proteinExistence type="predicted"/>
<keyword evidence="2" id="KW-1185">Reference proteome</keyword>
<reference evidence="1 2" key="1">
    <citation type="journal article" date="2023" name="Mol. Biol. Evol.">
        <title>Genomics of Secondarily Temperate Adaptation in the Only Non-Antarctic Icefish.</title>
        <authorList>
            <person name="Rivera-Colon A.G."/>
            <person name="Rayamajhi N."/>
            <person name="Minhas B.F."/>
            <person name="Madrigal G."/>
            <person name="Bilyk K.T."/>
            <person name="Yoon V."/>
            <person name="Hune M."/>
            <person name="Gregory S."/>
            <person name="Cheng C.H.C."/>
            <person name="Catchen J.M."/>
        </authorList>
    </citation>
    <scope>NUCLEOTIDE SEQUENCE [LARGE SCALE GENOMIC DNA]</scope>
    <source>
        <tissue evidence="1">White muscle</tissue>
    </source>
</reference>
<name>A0AAN8GZL1_CHAGU</name>
<comment type="caution">
    <text evidence="1">The sequence shown here is derived from an EMBL/GenBank/DDBJ whole genome shotgun (WGS) entry which is preliminary data.</text>
</comment>
<sequence length="89" mass="10016">MGLVKRVGEVNTSEQEFGLLKTQPVKRALKDHNQPYAGCTARRVPIPLLGAVKEELERMEANDIIEAVTDPTEWCQSRKSLDKHASVWT</sequence>
<dbReference type="Proteomes" id="UP001331515">
    <property type="component" value="Unassembled WGS sequence"/>
</dbReference>
<organism evidence="1 2">
    <name type="scientific">Champsocephalus gunnari</name>
    <name type="common">Mackerel icefish</name>
    <dbReference type="NCBI Taxonomy" id="52237"/>
    <lineage>
        <taxon>Eukaryota</taxon>
        <taxon>Metazoa</taxon>
        <taxon>Chordata</taxon>
        <taxon>Craniata</taxon>
        <taxon>Vertebrata</taxon>
        <taxon>Euteleostomi</taxon>
        <taxon>Actinopterygii</taxon>
        <taxon>Neopterygii</taxon>
        <taxon>Teleostei</taxon>
        <taxon>Neoteleostei</taxon>
        <taxon>Acanthomorphata</taxon>
        <taxon>Eupercaria</taxon>
        <taxon>Perciformes</taxon>
        <taxon>Notothenioidei</taxon>
        <taxon>Channichthyidae</taxon>
        <taxon>Champsocephalus</taxon>
    </lineage>
</organism>
<evidence type="ECO:0000313" key="1">
    <source>
        <dbReference type="EMBL" id="KAK5893904.1"/>
    </source>
</evidence>
<protein>
    <submittedName>
        <fullName evidence="1">Uncharacterized protein</fullName>
    </submittedName>
</protein>
<dbReference type="AlphaFoldDB" id="A0AAN8GZL1"/>
<gene>
    <name evidence="1" type="ORF">CgunFtcFv8_006732</name>
</gene>
<dbReference type="EMBL" id="JAURVH010001535">
    <property type="protein sequence ID" value="KAK5893904.1"/>
    <property type="molecule type" value="Genomic_DNA"/>
</dbReference>
<evidence type="ECO:0000313" key="2">
    <source>
        <dbReference type="Proteomes" id="UP001331515"/>
    </source>
</evidence>
<accession>A0AAN8GZL1</accession>